<dbReference type="Proteomes" id="UP001522905">
    <property type="component" value="Unassembled WGS sequence"/>
</dbReference>
<sequence>MKIERLGYTFNLPDNVQCLTDSNKIVVMDNSYNVLYLVIELGNTVKFTKNDNFQISVEEIDFKKYKIFSSEMG</sequence>
<keyword evidence="2" id="KW-1185">Reference proteome</keyword>
<evidence type="ECO:0000313" key="2">
    <source>
        <dbReference type="Proteomes" id="UP001522905"/>
    </source>
</evidence>
<organism evidence="1 2">
    <name type="scientific">Apilactobacillus xinyiensis</name>
    <dbReference type="NCBI Taxonomy" id="2841032"/>
    <lineage>
        <taxon>Bacteria</taxon>
        <taxon>Bacillati</taxon>
        <taxon>Bacillota</taxon>
        <taxon>Bacilli</taxon>
        <taxon>Lactobacillales</taxon>
        <taxon>Lactobacillaceae</taxon>
        <taxon>Apilactobacillus</taxon>
    </lineage>
</organism>
<proteinExistence type="predicted"/>
<accession>A0ABT0I2E6</accession>
<dbReference type="RefSeq" id="WP_248601763.1">
    <property type="nucleotide sequence ID" value="NZ_CAXMLZ010000002.1"/>
</dbReference>
<protein>
    <submittedName>
        <fullName evidence="1">Uncharacterized protein</fullName>
    </submittedName>
</protein>
<gene>
    <name evidence="1" type="ORF">LNP07_05025</name>
</gene>
<reference evidence="1 2" key="1">
    <citation type="submission" date="2021-11" db="EMBL/GenBank/DDBJ databases">
        <title>Comparative genomics of bee honey and flower isolates.</title>
        <authorList>
            <person name="Bechtner J.D."/>
            <person name="Gallus M.K."/>
            <person name="Ehrmann M."/>
        </authorList>
    </citation>
    <scope>NUCLEOTIDE SEQUENCE [LARGE SCALE GENOMIC DNA]</scope>
    <source>
        <strain evidence="1 2">M161</strain>
    </source>
</reference>
<dbReference type="EMBL" id="JAJIAO010000004">
    <property type="protein sequence ID" value="MCK8624876.1"/>
    <property type="molecule type" value="Genomic_DNA"/>
</dbReference>
<name>A0ABT0I2E6_9LACO</name>
<comment type="caution">
    <text evidence="1">The sequence shown here is derived from an EMBL/GenBank/DDBJ whole genome shotgun (WGS) entry which is preliminary data.</text>
</comment>
<evidence type="ECO:0000313" key="1">
    <source>
        <dbReference type="EMBL" id="MCK8624876.1"/>
    </source>
</evidence>